<dbReference type="OrthoDB" id="445357at2759"/>
<keyword evidence="2" id="KW-1185">Reference proteome</keyword>
<accession>A0A9D5D6U4</accession>
<name>A0A9D5D6U4_9LILI</name>
<gene>
    <name evidence="1" type="ORF">J5N97_003564</name>
</gene>
<dbReference type="GO" id="GO:0000380">
    <property type="term" value="P:alternative mRNA splicing, via spliceosome"/>
    <property type="evidence" value="ECO:0007669"/>
    <property type="project" value="TreeGrafter"/>
</dbReference>
<reference evidence="1" key="2">
    <citation type="journal article" date="2022" name="Hortic Res">
        <title>The genome of Dioscorea zingiberensis sheds light on the biosynthesis, origin and evolution of the medicinally important diosgenin saponins.</title>
        <authorList>
            <person name="Li Y."/>
            <person name="Tan C."/>
            <person name="Li Z."/>
            <person name="Guo J."/>
            <person name="Li S."/>
            <person name="Chen X."/>
            <person name="Wang C."/>
            <person name="Dai X."/>
            <person name="Yang H."/>
            <person name="Song W."/>
            <person name="Hou L."/>
            <person name="Xu J."/>
            <person name="Tong Z."/>
            <person name="Xu A."/>
            <person name="Yuan X."/>
            <person name="Wang W."/>
            <person name="Yang Q."/>
            <person name="Chen L."/>
            <person name="Sun Z."/>
            <person name="Wang K."/>
            <person name="Pan B."/>
            <person name="Chen J."/>
            <person name="Bao Y."/>
            <person name="Liu F."/>
            <person name="Qi X."/>
            <person name="Gang D.R."/>
            <person name="Wen J."/>
            <person name="Li J."/>
        </authorList>
    </citation>
    <scope>NUCLEOTIDE SEQUENCE</scope>
    <source>
        <strain evidence="1">Dzin_1.0</strain>
    </source>
</reference>
<dbReference type="GO" id="GO:0005634">
    <property type="term" value="C:nucleus"/>
    <property type="evidence" value="ECO:0007669"/>
    <property type="project" value="TreeGrafter"/>
</dbReference>
<comment type="caution">
    <text evidence="1">The sequence shown here is derived from an EMBL/GenBank/DDBJ whole genome shotgun (WGS) entry which is preliminary data.</text>
</comment>
<dbReference type="PANTHER" id="PTHR12381:SF56">
    <property type="entry name" value="B30.2_SPRY DOMAIN-CONTAINING PROTEIN-RELATED"/>
    <property type="match status" value="1"/>
</dbReference>
<dbReference type="Gene3D" id="3.40.50.300">
    <property type="entry name" value="P-loop containing nucleotide triphosphate hydrolases"/>
    <property type="match status" value="1"/>
</dbReference>
<evidence type="ECO:0000313" key="2">
    <source>
        <dbReference type="Proteomes" id="UP001085076"/>
    </source>
</evidence>
<sequence>MILLEIWEKLPIVLALVEQESFQVPENSLNMVQIWSWRHCCCAVDLESESAAIGCSKKEKWLGIAKQFDTSSKGLGVVSATQKDLSLEFVLFPHVLLKNLMVQLQFSIEGGLIPEEGYKPWNSAPQDGNAMLGPSFSRPRDCQVVMLVGLPASGKTTWAENWVKHHPEKRCGSWNKSCFGSDEVVVFPTPHELKFHADKRFRKMRKEVPADTVNEMLGHLSIIKQRRSSKILD</sequence>
<dbReference type="InterPro" id="IPR027417">
    <property type="entry name" value="P-loop_NTPase"/>
</dbReference>
<dbReference type="SUPFAM" id="SSF52540">
    <property type="entry name" value="P-loop containing nucleoside triphosphate hydrolases"/>
    <property type="match status" value="1"/>
</dbReference>
<organism evidence="1 2">
    <name type="scientific">Dioscorea zingiberensis</name>
    <dbReference type="NCBI Taxonomy" id="325984"/>
    <lineage>
        <taxon>Eukaryota</taxon>
        <taxon>Viridiplantae</taxon>
        <taxon>Streptophyta</taxon>
        <taxon>Embryophyta</taxon>
        <taxon>Tracheophyta</taxon>
        <taxon>Spermatophyta</taxon>
        <taxon>Magnoliopsida</taxon>
        <taxon>Liliopsida</taxon>
        <taxon>Dioscoreales</taxon>
        <taxon>Dioscoreaceae</taxon>
        <taxon>Dioscorea</taxon>
    </lineage>
</organism>
<dbReference type="Proteomes" id="UP001085076">
    <property type="component" value="Miscellaneous, Linkage group lg01"/>
</dbReference>
<dbReference type="GO" id="GO:0003723">
    <property type="term" value="F:RNA binding"/>
    <property type="evidence" value="ECO:0007669"/>
    <property type="project" value="TreeGrafter"/>
</dbReference>
<evidence type="ECO:0000313" key="1">
    <source>
        <dbReference type="EMBL" id="KAJ0985208.1"/>
    </source>
</evidence>
<dbReference type="PANTHER" id="PTHR12381">
    <property type="entry name" value="HETEROGENEOUS NUCLEAR RIBONUCLEOPROTEIN U FAMILY MEMBER"/>
    <property type="match status" value="1"/>
</dbReference>
<dbReference type="EMBL" id="JAGGNH010000001">
    <property type="protein sequence ID" value="KAJ0985208.1"/>
    <property type="molecule type" value="Genomic_DNA"/>
</dbReference>
<reference evidence="1" key="1">
    <citation type="submission" date="2021-03" db="EMBL/GenBank/DDBJ databases">
        <authorList>
            <person name="Li Z."/>
            <person name="Yang C."/>
        </authorList>
    </citation>
    <scope>NUCLEOTIDE SEQUENCE</scope>
    <source>
        <strain evidence="1">Dzin_1.0</strain>
        <tissue evidence="1">Leaf</tissue>
    </source>
</reference>
<protein>
    <submittedName>
        <fullName evidence="1">Uncharacterized protein</fullName>
    </submittedName>
</protein>
<proteinExistence type="predicted"/>
<dbReference type="AlphaFoldDB" id="A0A9D5D6U4"/>